<sequence length="72" mass="7394">ESEAHVKRLEAEATQTKTNSQPAPTTVAGAGGGGTGAKPDDVLRSPSATPAEKEEAFKAKHGVDINKLVPSR</sequence>
<dbReference type="EMBL" id="LAZR01002309">
    <property type="protein sequence ID" value="KKN31676.1"/>
    <property type="molecule type" value="Genomic_DNA"/>
</dbReference>
<evidence type="ECO:0000256" key="1">
    <source>
        <dbReference type="SAM" id="MobiDB-lite"/>
    </source>
</evidence>
<organism evidence="2">
    <name type="scientific">marine sediment metagenome</name>
    <dbReference type="NCBI Taxonomy" id="412755"/>
    <lineage>
        <taxon>unclassified sequences</taxon>
        <taxon>metagenomes</taxon>
        <taxon>ecological metagenomes</taxon>
    </lineage>
</organism>
<feature type="compositionally biased region" description="Basic and acidic residues" evidence="1">
    <location>
        <begin position="1"/>
        <end position="11"/>
    </location>
</feature>
<comment type="caution">
    <text evidence="2">The sequence shown here is derived from an EMBL/GenBank/DDBJ whole genome shotgun (WGS) entry which is preliminary data.</text>
</comment>
<reference evidence="2" key="1">
    <citation type="journal article" date="2015" name="Nature">
        <title>Complex archaea that bridge the gap between prokaryotes and eukaryotes.</title>
        <authorList>
            <person name="Spang A."/>
            <person name="Saw J.H."/>
            <person name="Jorgensen S.L."/>
            <person name="Zaremba-Niedzwiedzka K."/>
            <person name="Martijn J."/>
            <person name="Lind A.E."/>
            <person name="van Eijk R."/>
            <person name="Schleper C."/>
            <person name="Guy L."/>
            <person name="Ettema T.J."/>
        </authorList>
    </citation>
    <scope>NUCLEOTIDE SEQUENCE</scope>
</reference>
<evidence type="ECO:0000313" key="2">
    <source>
        <dbReference type="EMBL" id="KKN31676.1"/>
    </source>
</evidence>
<feature type="compositionally biased region" description="Basic and acidic residues" evidence="1">
    <location>
        <begin position="51"/>
        <end position="64"/>
    </location>
</feature>
<dbReference type="AlphaFoldDB" id="A0A0F9S3F8"/>
<feature type="compositionally biased region" description="Polar residues" evidence="1">
    <location>
        <begin position="13"/>
        <end position="24"/>
    </location>
</feature>
<accession>A0A0F9S3F8</accession>
<name>A0A0F9S3F8_9ZZZZ</name>
<proteinExistence type="predicted"/>
<feature type="non-terminal residue" evidence="2">
    <location>
        <position position="1"/>
    </location>
</feature>
<gene>
    <name evidence="2" type="ORF">LCGC14_0821410</name>
</gene>
<feature type="region of interest" description="Disordered" evidence="1">
    <location>
        <begin position="1"/>
        <end position="72"/>
    </location>
</feature>
<protein>
    <submittedName>
        <fullName evidence="2">Uncharacterized protein</fullName>
    </submittedName>
</protein>